<evidence type="ECO:0000313" key="4">
    <source>
        <dbReference type="Proteomes" id="UP000228934"/>
    </source>
</evidence>
<keyword evidence="2" id="KW-0732">Signal</keyword>
<feature type="compositionally biased region" description="Low complexity" evidence="1">
    <location>
        <begin position="86"/>
        <end position="99"/>
    </location>
</feature>
<dbReference type="OrthoDB" id="4062651at2759"/>
<sequence>MCCHLFHCLSSHFLACLSSHSSQILMVHECLQYFSFLVVPNPFSLVPFCLIGSTLKRLCLGKEHSNRSSTSSLATGPEPSQVPSLNTQQVQAQSNNSNNKKGTFTDDLHKLVDEWASKTVGAAQFKPSLNQLKQYQQRLDLEHKPTTAHGDSNAESQPLPEPARKYSAPLSCPAPTGLMSTSIPAALSGATQSGILPPYMMPLCQYAGVFPAPVCGAQWSGAAAPAIAGSRLIAQSASMQIFPMSLQQPTVKQSGSNLRIT</sequence>
<feature type="chain" id="PRO_5013668257" evidence="2">
    <location>
        <begin position="19"/>
        <end position="261"/>
    </location>
</feature>
<reference evidence="4" key="1">
    <citation type="journal article" date="2017" name="Nat. Commun.">
        <title>The North American bullfrog draft genome provides insight into hormonal regulation of long noncoding RNA.</title>
        <authorList>
            <person name="Hammond S.A."/>
            <person name="Warren R.L."/>
            <person name="Vandervalk B.P."/>
            <person name="Kucuk E."/>
            <person name="Khan H."/>
            <person name="Gibb E.A."/>
            <person name="Pandoh P."/>
            <person name="Kirk H."/>
            <person name="Zhao Y."/>
            <person name="Jones M."/>
            <person name="Mungall A.J."/>
            <person name="Coope R."/>
            <person name="Pleasance S."/>
            <person name="Moore R.A."/>
            <person name="Holt R.A."/>
            <person name="Round J.M."/>
            <person name="Ohora S."/>
            <person name="Walle B.V."/>
            <person name="Veldhoen N."/>
            <person name="Helbing C.C."/>
            <person name="Birol I."/>
        </authorList>
    </citation>
    <scope>NUCLEOTIDE SEQUENCE [LARGE SCALE GENOMIC DNA]</scope>
</reference>
<proteinExistence type="predicted"/>
<feature type="signal peptide" evidence="2">
    <location>
        <begin position="1"/>
        <end position="18"/>
    </location>
</feature>
<feature type="region of interest" description="Disordered" evidence="1">
    <location>
        <begin position="145"/>
        <end position="164"/>
    </location>
</feature>
<evidence type="ECO:0000313" key="3">
    <source>
        <dbReference type="EMBL" id="PIO30335.1"/>
    </source>
</evidence>
<dbReference type="EMBL" id="KV934581">
    <property type="protein sequence ID" value="PIO30335.1"/>
    <property type="molecule type" value="Genomic_DNA"/>
</dbReference>
<dbReference type="AlphaFoldDB" id="A0A2G9RRF1"/>
<keyword evidence="4" id="KW-1185">Reference proteome</keyword>
<evidence type="ECO:0000256" key="1">
    <source>
        <dbReference type="SAM" id="MobiDB-lite"/>
    </source>
</evidence>
<organism evidence="3 4">
    <name type="scientific">Aquarana catesbeiana</name>
    <name type="common">American bullfrog</name>
    <name type="synonym">Rana catesbeiana</name>
    <dbReference type="NCBI Taxonomy" id="8400"/>
    <lineage>
        <taxon>Eukaryota</taxon>
        <taxon>Metazoa</taxon>
        <taxon>Chordata</taxon>
        <taxon>Craniata</taxon>
        <taxon>Vertebrata</taxon>
        <taxon>Euteleostomi</taxon>
        <taxon>Amphibia</taxon>
        <taxon>Batrachia</taxon>
        <taxon>Anura</taxon>
        <taxon>Neobatrachia</taxon>
        <taxon>Ranoidea</taxon>
        <taxon>Ranidae</taxon>
        <taxon>Aquarana</taxon>
    </lineage>
</organism>
<protein>
    <submittedName>
        <fullName evidence="3">Uncharacterized protein</fullName>
    </submittedName>
</protein>
<dbReference type="Proteomes" id="UP000228934">
    <property type="component" value="Unassembled WGS sequence"/>
</dbReference>
<name>A0A2G9RRF1_AQUCT</name>
<evidence type="ECO:0000256" key="2">
    <source>
        <dbReference type="SAM" id="SignalP"/>
    </source>
</evidence>
<gene>
    <name evidence="3" type="ORF">AB205_0142150</name>
</gene>
<accession>A0A2G9RRF1</accession>
<feature type="region of interest" description="Disordered" evidence="1">
    <location>
        <begin position="67"/>
        <end position="104"/>
    </location>
</feature>